<name>A0A564J8N3_9ENTR</name>
<dbReference type="InterPro" id="IPR039458">
    <property type="entry name" value="FimA-like"/>
</dbReference>
<evidence type="ECO:0000256" key="1">
    <source>
        <dbReference type="ARBA" id="ARBA00004561"/>
    </source>
</evidence>
<evidence type="ECO:0000256" key="3">
    <source>
        <dbReference type="ARBA" id="ARBA00022729"/>
    </source>
</evidence>
<dbReference type="InterPro" id="IPR008966">
    <property type="entry name" value="Adhesion_dom_sf"/>
</dbReference>
<dbReference type="PANTHER" id="PTHR33420:SF3">
    <property type="entry name" value="FIMBRIAL SUBUNIT ELFA"/>
    <property type="match status" value="1"/>
</dbReference>
<dbReference type="InterPro" id="IPR050263">
    <property type="entry name" value="Bact_Fimbrial_Adh_Pro"/>
</dbReference>
<gene>
    <name evidence="6" type="primary">smf-1_2</name>
    <name evidence="6" type="ORF">SB6408_04474</name>
</gene>
<keyword evidence="4" id="KW-0281">Fimbrium</keyword>
<dbReference type="AlphaFoldDB" id="A0A564J8N3"/>
<dbReference type="Gene3D" id="2.60.40.1090">
    <property type="entry name" value="Fimbrial-type adhesion domain"/>
    <property type="match status" value="1"/>
</dbReference>
<dbReference type="InterPro" id="IPR036937">
    <property type="entry name" value="Adhesion_dom_fimbrial_sf"/>
</dbReference>
<proteinExistence type="inferred from homology"/>
<dbReference type="SUPFAM" id="SSF49401">
    <property type="entry name" value="Bacterial adhesins"/>
    <property type="match status" value="1"/>
</dbReference>
<feature type="signal peptide" evidence="5">
    <location>
        <begin position="1"/>
        <end position="23"/>
    </location>
</feature>
<evidence type="ECO:0000256" key="2">
    <source>
        <dbReference type="ARBA" id="ARBA00006671"/>
    </source>
</evidence>
<evidence type="ECO:0000256" key="4">
    <source>
        <dbReference type="ARBA" id="ARBA00023263"/>
    </source>
</evidence>
<reference evidence="6 7" key="1">
    <citation type="submission" date="2019-07" db="EMBL/GenBank/DDBJ databases">
        <authorList>
            <person name="Brisse S."/>
            <person name="Rodrigues C."/>
            <person name="Thorpe H."/>
        </authorList>
    </citation>
    <scope>NUCLEOTIDE SEQUENCE [LARGE SCALE GENOMIC DNA]</scope>
    <source>
        <strain evidence="6">SB6408</strain>
    </source>
</reference>
<keyword evidence="3 5" id="KW-0732">Signal</keyword>
<dbReference type="GO" id="GO:0009289">
    <property type="term" value="C:pilus"/>
    <property type="evidence" value="ECO:0007669"/>
    <property type="project" value="UniProtKB-SubCell"/>
</dbReference>
<dbReference type="EMBL" id="CABGHF010000008">
    <property type="protein sequence ID" value="VUS53171.1"/>
    <property type="molecule type" value="Genomic_DNA"/>
</dbReference>
<protein>
    <submittedName>
        <fullName evidence="6">Major fimbrial subunit SMF-1</fullName>
    </submittedName>
</protein>
<organism evidence="6 7">
    <name type="scientific">Klebsiella spallanzanii</name>
    <dbReference type="NCBI Taxonomy" id="2587528"/>
    <lineage>
        <taxon>Bacteria</taxon>
        <taxon>Pseudomonadati</taxon>
        <taxon>Pseudomonadota</taxon>
        <taxon>Gammaproteobacteria</taxon>
        <taxon>Enterobacterales</taxon>
        <taxon>Enterobacteriaceae</taxon>
        <taxon>Klebsiella/Raoultella group</taxon>
        <taxon>Klebsiella</taxon>
    </lineage>
</organism>
<feature type="chain" id="PRO_5021812723" evidence="5">
    <location>
        <begin position="24"/>
        <end position="184"/>
    </location>
</feature>
<dbReference type="PANTHER" id="PTHR33420">
    <property type="entry name" value="FIMBRIAL SUBUNIT ELFA-RELATED"/>
    <property type="match status" value="1"/>
</dbReference>
<comment type="similarity">
    <text evidence="2">Belongs to the fimbrial protein family.</text>
</comment>
<comment type="subcellular location">
    <subcellularLocation>
        <location evidence="1">Fimbrium</location>
    </subcellularLocation>
</comment>
<accession>A0A564J8N3</accession>
<sequence>MSIKRVFLSTVISSALISGSVMAAETGTVSFNGLITGSTCDVNIGGSGADATVVLPTVSANTLDAATKTNGKTRFTLELSGCTGALTQAKAFFEGGNTVNNATGRLINTETSGAGNVSLQLRDGQNNSVINAGDTAQSAASAIGFVDIATNSSASLPYYVEYYAEDAVTAGTVASQVTYSLIYK</sequence>
<dbReference type="GO" id="GO:0043709">
    <property type="term" value="P:cell adhesion involved in single-species biofilm formation"/>
    <property type="evidence" value="ECO:0007669"/>
    <property type="project" value="TreeGrafter"/>
</dbReference>
<dbReference type="Proteomes" id="UP000318370">
    <property type="component" value="Unassembled WGS sequence"/>
</dbReference>
<evidence type="ECO:0000256" key="5">
    <source>
        <dbReference type="SAM" id="SignalP"/>
    </source>
</evidence>
<evidence type="ECO:0000313" key="6">
    <source>
        <dbReference type="EMBL" id="VUS53171.1"/>
    </source>
</evidence>
<evidence type="ECO:0000313" key="7">
    <source>
        <dbReference type="Proteomes" id="UP000318370"/>
    </source>
</evidence>
<dbReference type="Pfam" id="PF16970">
    <property type="entry name" value="FimA"/>
    <property type="match status" value="1"/>
</dbReference>
<dbReference type="RefSeq" id="WP_142462434.1">
    <property type="nucleotide sequence ID" value="NZ_CABGHF010000008.1"/>
</dbReference>